<dbReference type="GO" id="GO:0009236">
    <property type="term" value="P:cobalamin biosynthetic process"/>
    <property type="evidence" value="ECO:0007669"/>
    <property type="project" value="UniProtKB-UniPathway"/>
</dbReference>
<accession>A0A3N0DI42</accession>
<dbReference type="GO" id="GO:0008276">
    <property type="term" value="F:protein methyltransferase activity"/>
    <property type="evidence" value="ECO:0007669"/>
    <property type="project" value="InterPro"/>
</dbReference>
<dbReference type="CDD" id="cd02440">
    <property type="entry name" value="AdoMet_MTases"/>
    <property type="match status" value="1"/>
</dbReference>
<dbReference type="Pfam" id="PF00590">
    <property type="entry name" value="TP_methylase"/>
    <property type="match status" value="1"/>
</dbReference>
<sequence>MESTLPGSLGVYGIGADGWASLDPQAQQAILGAEVVLGGSRHLDMLPDRPGQQRVSWPVPLRENLPALLEKYEGCSVVVLASGDPLVSGIGSTLVELLGAERVRIEPAVSSPALARARLGWSAETVEVITLVGRDPAAVVRALAPGHRLLVLSSHAETPATVAALVTAAGYGHSALTVLGDLGAATESRRAATAATWSGDSPDLNVIAIECRTDGPVLGWTAGLPDDAFENDGQLTKRDARASALARLAPTPGQLLWDVGAGAGSVGIEWLRVHPSLRAVAIEADPERGERIGRNARTLGVPRLDVVVGSAPDALDDLPAPDAIFIGGGASRPGVLDAALAALRPGGRLVVHGVTHQTESLLVSRYAELGGELTRLQVETAGPIGTFTGWTPARAITQWALTIGDA</sequence>
<dbReference type="CDD" id="cd11644">
    <property type="entry name" value="Precorrin-6Y-MT"/>
    <property type="match status" value="1"/>
</dbReference>
<dbReference type="Proteomes" id="UP000277094">
    <property type="component" value="Unassembled WGS sequence"/>
</dbReference>
<dbReference type="UniPathway" id="UPA00148"/>
<feature type="domain" description="Tetrapyrrole methylase" evidence="6">
    <location>
        <begin position="13"/>
        <end position="193"/>
    </location>
</feature>
<evidence type="ECO:0000256" key="1">
    <source>
        <dbReference type="ARBA" id="ARBA00004953"/>
    </source>
</evidence>
<dbReference type="OrthoDB" id="9787825at2"/>
<organism evidence="7 8">
    <name type="scientific">Nocardioides marmorisolisilvae</name>
    <dbReference type="NCBI Taxonomy" id="1542737"/>
    <lineage>
        <taxon>Bacteria</taxon>
        <taxon>Bacillati</taxon>
        <taxon>Actinomycetota</taxon>
        <taxon>Actinomycetes</taxon>
        <taxon>Propionibacteriales</taxon>
        <taxon>Nocardioidaceae</taxon>
        <taxon>Nocardioides</taxon>
    </lineage>
</organism>
<dbReference type="SUPFAM" id="SSF53335">
    <property type="entry name" value="S-adenosyl-L-methionine-dependent methyltransferases"/>
    <property type="match status" value="1"/>
</dbReference>
<dbReference type="InterPro" id="IPR012818">
    <property type="entry name" value="CbiE"/>
</dbReference>
<keyword evidence="2" id="KW-0169">Cobalamin biosynthesis</keyword>
<dbReference type="RefSeq" id="WP_123235543.1">
    <property type="nucleotide sequence ID" value="NZ_RJSG01000006.1"/>
</dbReference>
<evidence type="ECO:0000256" key="2">
    <source>
        <dbReference type="ARBA" id="ARBA00022573"/>
    </source>
</evidence>
<dbReference type="Gene3D" id="3.40.1010.10">
    <property type="entry name" value="Cobalt-precorrin-4 Transmethylase, Domain 1"/>
    <property type="match status" value="1"/>
</dbReference>
<dbReference type="NCBIfam" id="TIGR02467">
    <property type="entry name" value="CbiE"/>
    <property type="match status" value="1"/>
</dbReference>
<dbReference type="InterPro" id="IPR014008">
    <property type="entry name" value="Cbl_synth_MTase_CbiT"/>
</dbReference>
<dbReference type="PIRSF" id="PIRSF036428">
    <property type="entry name" value="CobL"/>
    <property type="match status" value="1"/>
</dbReference>
<dbReference type="Pfam" id="PF01135">
    <property type="entry name" value="PCMT"/>
    <property type="match status" value="1"/>
</dbReference>
<comment type="caution">
    <text evidence="7">The sequence shown here is derived from an EMBL/GenBank/DDBJ whole genome shotgun (WGS) entry which is preliminary data.</text>
</comment>
<dbReference type="GO" id="GO:0032259">
    <property type="term" value="P:methylation"/>
    <property type="evidence" value="ECO:0007669"/>
    <property type="project" value="UniProtKB-KW"/>
</dbReference>
<evidence type="ECO:0000256" key="4">
    <source>
        <dbReference type="ARBA" id="ARBA00022679"/>
    </source>
</evidence>
<dbReference type="InterPro" id="IPR035996">
    <property type="entry name" value="4pyrrol_Methylase_sf"/>
</dbReference>
<keyword evidence="8" id="KW-1185">Reference proteome</keyword>
<dbReference type="InterPro" id="IPR006365">
    <property type="entry name" value="Cbl_synth_CobL"/>
</dbReference>
<dbReference type="PANTHER" id="PTHR43182:SF1">
    <property type="entry name" value="COBALT-PRECORRIN-7 C(5)-METHYLTRANSFERASE"/>
    <property type="match status" value="1"/>
</dbReference>
<keyword evidence="3 7" id="KW-0489">Methyltransferase</keyword>
<proteinExistence type="predicted"/>
<gene>
    <name evidence="7" type="primary">cbiE</name>
    <name evidence="7" type="ORF">EFL95_18225</name>
</gene>
<evidence type="ECO:0000313" key="7">
    <source>
        <dbReference type="EMBL" id="RNL75358.1"/>
    </source>
</evidence>
<dbReference type="InterPro" id="IPR000878">
    <property type="entry name" value="4pyrrol_Mease"/>
</dbReference>
<name>A0A3N0DI42_9ACTN</name>
<protein>
    <submittedName>
        <fullName evidence="7">Precorrin-6y C5,15-methyltransferase (Decarboxylating) subunit CbiE</fullName>
    </submittedName>
</protein>
<reference evidence="7 8" key="1">
    <citation type="submission" date="2018-11" db="EMBL/GenBank/DDBJ databases">
        <authorList>
            <person name="Li F."/>
        </authorList>
    </citation>
    <scope>NUCLEOTIDE SEQUENCE [LARGE SCALE GENOMIC DNA]</scope>
    <source>
        <strain evidence="7 8">KIS18-7</strain>
    </source>
</reference>
<evidence type="ECO:0000256" key="5">
    <source>
        <dbReference type="ARBA" id="ARBA00022691"/>
    </source>
</evidence>
<keyword evidence="5" id="KW-0949">S-adenosyl-L-methionine</keyword>
<dbReference type="InterPro" id="IPR050714">
    <property type="entry name" value="Cobalamin_biosynth_MTase"/>
</dbReference>
<evidence type="ECO:0000259" key="6">
    <source>
        <dbReference type="Pfam" id="PF00590"/>
    </source>
</evidence>
<dbReference type="PANTHER" id="PTHR43182">
    <property type="entry name" value="COBALT-PRECORRIN-6B C(15)-METHYLTRANSFERASE (DECARBOXYLATING)"/>
    <property type="match status" value="1"/>
</dbReference>
<dbReference type="AlphaFoldDB" id="A0A3N0DI42"/>
<evidence type="ECO:0000313" key="8">
    <source>
        <dbReference type="Proteomes" id="UP000277094"/>
    </source>
</evidence>
<dbReference type="Gene3D" id="3.40.50.150">
    <property type="entry name" value="Vaccinia Virus protein VP39"/>
    <property type="match status" value="1"/>
</dbReference>
<evidence type="ECO:0000256" key="3">
    <source>
        <dbReference type="ARBA" id="ARBA00022603"/>
    </source>
</evidence>
<dbReference type="SUPFAM" id="SSF53790">
    <property type="entry name" value="Tetrapyrrole methylase"/>
    <property type="match status" value="1"/>
</dbReference>
<comment type="pathway">
    <text evidence="1">Cofactor biosynthesis; adenosylcobalamin biosynthesis.</text>
</comment>
<dbReference type="InterPro" id="IPR029063">
    <property type="entry name" value="SAM-dependent_MTases_sf"/>
</dbReference>
<dbReference type="NCBIfam" id="TIGR02469">
    <property type="entry name" value="CbiT"/>
    <property type="match status" value="1"/>
</dbReference>
<dbReference type="InterPro" id="IPR014777">
    <property type="entry name" value="4pyrrole_Mease_sub1"/>
</dbReference>
<dbReference type="EMBL" id="RJSG01000006">
    <property type="protein sequence ID" value="RNL75358.1"/>
    <property type="molecule type" value="Genomic_DNA"/>
</dbReference>
<keyword evidence="4 7" id="KW-0808">Transferase</keyword>